<feature type="compositionally biased region" description="Basic and acidic residues" evidence="1">
    <location>
        <begin position="9"/>
        <end position="23"/>
    </location>
</feature>
<dbReference type="EMBL" id="ATJN01000032">
    <property type="protein sequence ID" value="EPI52448.1"/>
    <property type="molecule type" value="Genomic_DNA"/>
</dbReference>
<dbReference type="InterPro" id="IPR036249">
    <property type="entry name" value="Thioredoxin-like_sf"/>
</dbReference>
<feature type="region of interest" description="Disordered" evidence="1">
    <location>
        <begin position="1"/>
        <end position="23"/>
    </location>
</feature>
<dbReference type="GO" id="GO:0045454">
    <property type="term" value="P:cell redox homeostasis"/>
    <property type="evidence" value="ECO:0007669"/>
    <property type="project" value="TreeGrafter"/>
</dbReference>
<dbReference type="Proteomes" id="UP000015779">
    <property type="component" value="Unassembled WGS sequence"/>
</dbReference>
<evidence type="ECO:0000259" key="2">
    <source>
        <dbReference type="Pfam" id="PF00462"/>
    </source>
</evidence>
<evidence type="ECO:0000256" key="1">
    <source>
        <dbReference type="SAM" id="MobiDB-lite"/>
    </source>
</evidence>
<evidence type="ECO:0000313" key="3">
    <source>
        <dbReference type="EMBL" id="EPI52448.1"/>
    </source>
</evidence>
<comment type="caution">
    <text evidence="3">The sequence shown here is derived from an EMBL/GenBank/DDBJ whole genome shotgun (WGS) entry which is preliminary data.</text>
</comment>
<dbReference type="PANTHER" id="PTHR34386:SF1">
    <property type="entry name" value="GLUTAREDOXIN-LIKE PROTEIN NRDH"/>
    <property type="match status" value="1"/>
</dbReference>
<dbReference type="Gene3D" id="3.40.30.10">
    <property type="entry name" value="Glutaredoxin"/>
    <property type="match status" value="1"/>
</dbReference>
<dbReference type="HOGENOM" id="CLU_026126_9_0_11"/>
<organism evidence="3 4">
    <name type="scientific">Gardnerella pickettii JCP8017A</name>
    <dbReference type="NCBI Taxonomy" id="1261062"/>
    <lineage>
        <taxon>Bacteria</taxon>
        <taxon>Bacillati</taxon>
        <taxon>Actinomycetota</taxon>
        <taxon>Actinomycetes</taxon>
        <taxon>Bifidobacteriales</taxon>
        <taxon>Bifidobacteriaceae</taxon>
        <taxon>Gardnerella</taxon>
        <taxon>Gardnerella pickettii</taxon>
    </lineage>
</organism>
<name>T2PMY5_9BIFI</name>
<dbReference type="PATRIC" id="fig|1261062.4.peg.667"/>
<dbReference type="Pfam" id="PF00462">
    <property type="entry name" value="Glutaredoxin"/>
    <property type="match status" value="1"/>
</dbReference>
<sequence>MPKSTNLNNHKEKALNTHNTHNEGRRTVTITVFTKPHCPQCDATKRQFTKLGVNFETVDLTQSPSTLDQLRAAGYRQAPVVITPNSSWSGYRPDLIAQIASQLEDENKND</sequence>
<dbReference type="InterPro" id="IPR002109">
    <property type="entry name" value="Glutaredoxin"/>
</dbReference>
<dbReference type="PANTHER" id="PTHR34386">
    <property type="entry name" value="GLUTAREDOXIN"/>
    <property type="match status" value="1"/>
</dbReference>
<gene>
    <name evidence="3" type="ORF">HMPREF1577_00708</name>
</gene>
<dbReference type="SUPFAM" id="SSF52833">
    <property type="entry name" value="Thioredoxin-like"/>
    <property type="match status" value="1"/>
</dbReference>
<dbReference type="AlphaFoldDB" id="T2PMY5"/>
<dbReference type="PROSITE" id="PS51354">
    <property type="entry name" value="GLUTAREDOXIN_2"/>
    <property type="match status" value="1"/>
</dbReference>
<evidence type="ECO:0000313" key="4">
    <source>
        <dbReference type="Proteomes" id="UP000015779"/>
    </source>
</evidence>
<reference evidence="3 4" key="1">
    <citation type="submission" date="2013-06" db="EMBL/GenBank/DDBJ databases">
        <authorList>
            <person name="Weinstock G."/>
            <person name="Sodergren E."/>
            <person name="Lobos E.A."/>
            <person name="Fulton L."/>
            <person name="Fulton R."/>
            <person name="Courtney L."/>
            <person name="Fronick C."/>
            <person name="O'Laughlin M."/>
            <person name="Godfrey J."/>
            <person name="Wilson R.M."/>
            <person name="Miner T."/>
            <person name="Farmer C."/>
            <person name="Delehaunty K."/>
            <person name="Cordes M."/>
            <person name="Minx P."/>
            <person name="Tomlinson C."/>
            <person name="Chen J."/>
            <person name="Wollam A."/>
            <person name="Pepin K.H."/>
            <person name="Bhonagiri V."/>
            <person name="Zhang X."/>
            <person name="Warren W."/>
            <person name="Mitreva M."/>
            <person name="Mardis E.R."/>
            <person name="Wilson R.K."/>
        </authorList>
    </citation>
    <scope>NUCLEOTIDE SEQUENCE [LARGE SCALE GENOMIC DNA]</scope>
    <source>
        <strain evidence="3 4">JCP8017A</strain>
    </source>
</reference>
<dbReference type="InterPro" id="IPR051548">
    <property type="entry name" value="Grx-like_ET"/>
</dbReference>
<protein>
    <submittedName>
        <fullName evidence="3">Glutaredoxin</fullName>
    </submittedName>
</protein>
<accession>T2PMY5</accession>
<dbReference type="GO" id="GO:0009055">
    <property type="term" value="F:electron transfer activity"/>
    <property type="evidence" value="ECO:0007669"/>
    <property type="project" value="TreeGrafter"/>
</dbReference>
<proteinExistence type="predicted"/>
<dbReference type="CDD" id="cd02976">
    <property type="entry name" value="NrdH"/>
    <property type="match status" value="1"/>
</dbReference>
<feature type="domain" description="Glutaredoxin" evidence="2">
    <location>
        <begin position="30"/>
        <end position="82"/>
    </location>
</feature>